<dbReference type="PATRIC" id="fig|1165867.3.peg.2912"/>
<feature type="compositionally biased region" description="Basic and acidic residues" evidence="1">
    <location>
        <begin position="1"/>
        <end position="16"/>
    </location>
</feature>
<evidence type="ECO:0000256" key="1">
    <source>
        <dbReference type="SAM" id="MobiDB-lite"/>
    </source>
</evidence>
<proteinExistence type="predicted"/>
<name>I0WS99_RHOOP</name>
<feature type="region of interest" description="Disordered" evidence="1">
    <location>
        <begin position="1"/>
        <end position="27"/>
    </location>
</feature>
<protein>
    <submittedName>
        <fullName evidence="2">Uncharacterized protein</fullName>
    </submittedName>
</protein>
<sequence length="81" mass="8719">MREHIIAHSPKPEPDNQGHGVGGRADIDHGFAVHAPRARGGEVDAPVQVHLRQLAPTSTKRLTVDVTTSAEAARKWTGVVR</sequence>
<comment type="caution">
    <text evidence="2">The sequence shown here is derived from an EMBL/GenBank/DDBJ whole genome shotgun (WGS) entry which is preliminary data.</text>
</comment>
<gene>
    <name evidence="2" type="ORF">W59_14311</name>
</gene>
<organism evidence="2 3">
    <name type="scientific">Rhodococcus opacus RKJ300 = JCM 13270</name>
    <dbReference type="NCBI Taxonomy" id="1165867"/>
    <lineage>
        <taxon>Bacteria</taxon>
        <taxon>Bacillati</taxon>
        <taxon>Actinomycetota</taxon>
        <taxon>Actinomycetes</taxon>
        <taxon>Mycobacteriales</taxon>
        <taxon>Nocardiaceae</taxon>
        <taxon>Rhodococcus</taxon>
    </lineage>
</organism>
<dbReference type="Proteomes" id="UP000006447">
    <property type="component" value="Unassembled WGS sequence"/>
</dbReference>
<reference evidence="2 3" key="1">
    <citation type="journal article" date="2012" name="J. Bacteriol.">
        <title>Draft genome sequence of the nitrophenol-degrading actinomycete Rhodococcus imtechensis RKJ300.</title>
        <authorList>
            <person name="Vikram S."/>
            <person name="Kumar S."/>
            <person name="Subramanian S."/>
            <person name="Raghava G.P."/>
        </authorList>
    </citation>
    <scope>NUCLEOTIDE SEQUENCE [LARGE SCALE GENOMIC DNA]</scope>
    <source>
        <strain evidence="2 3">RKJ300</strain>
    </source>
</reference>
<evidence type="ECO:0000313" key="2">
    <source>
        <dbReference type="EMBL" id="EID79265.1"/>
    </source>
</evidence>
<dbReference type="AlphaFoldDB" id="I0WS99"/>
<evidence type="ECO:0000313" key="3">
    <source>
        <dbReference type="Proteomes" id="UP000006447"/>
    </source>
</evidence>
<dbReference type="EMBL" id="AJJH01000072">
    <property type="protein sequence ID" value="EID79265.1"/>
    <property type="molecule type" value="Genomic_DNA"/>
</dbReference>
<accession>I0WS99</accession>